<evidence type="ECO:0000313" key="6">
    <source>
        <dbReference type="Proteomes" id="UP000006727"/>
    </source>
</evidence>
<feature type="compositionally biased region" description="Polar residues" evidence="3">
    <location>
        <begin position="482"/>
        <end position="498"/>
    </location>
</feature>
<name>A9TLM7_PHYPA</name>
<keyword evidence="1 2" id="KW-0103">Bromodomain</keyword>
<feature type="region of interest" description="Disordered" evidence="3">
    <location>
        <begin position="482"/>
        <end position="566"/>
    </location>
</feature>
<dbReference type="SUPFAM" id="SSF47370">
    <property type="entry name" value="Bromodomain"/>
    <property type="match status" value="1"/>
</dbReference>
<feature type="region of interest" description="Disordered" evidence="3">
    <location>
        <begin position="246"/>
        <end position="273"/>
    </location>
</feature>
<protein>
    <recommendedName>
        <fullName evidence="4">Bromo domain-containing protein</fullName>
    </recommendedName>
</protein>
<dbReference type="PRINTS" id="PR00503">
    <property type="entry name" value="BROMODOMAIN"/>
</dbReference>
<dbReference type="AlphaFoldDB" id="A9TLM7"/>
<reference evidence="5 6" key="2">
    <citation type="journal article" date="2018" name="Plant J.">
        <title>The Physcomitrella patens chromosome-scale assembly reveals moss genome structure and evolution.</title>
        <authorList>
            <person name="Lang D."/>
            <person name="Ullrich K.K."/>
            <person name="Murat F."/>
            <person name="Fuchs J."/>
            <person name="Jenkins J."/>
            <person name="Haas F.B."/>
            <person name="Piednoel M."/>
            <person name="Gundlach H."/>
            <person name="Van Bel M."/>
            <person name="Meyberg R."/>
            <person name="Vives C."/>
            <person name="Morata J."/>
            <person name="Symeonidi A."/>
            <person name="Hiss M."/>
            <person name="Muchero W."/>
            <person name="Kamisugi Y."/>
            <person name="Saleh O."/>
            <person name="Blanc G."/>
            <person name="Decker E.L."/>
            <person name="van Gessel N."/>
            <person name="Grimwood J."/>
            <person name="Hayes R.D."/>
            <person name="Graham S.W."/>
            <person name="Gunter L.E."/>
            <person name="McDaniel S.F."/>
            <person name="Hoernstein S.N.W."/>
            <person name="Larsson A."/>
            <person name="Li F.W."/>
            <person name="Perroud P.F."/>
            <person name="Phillips J."/>
            <person name="Ranjan P."/>
            <person name="Rokshar D.S."/>
            <person name="Rothfels C.J."/>
            <person name="Schneider L."/>
            <person name="Shu S."/>
            <person name="Stevenson D.W."/>
            <person name="Thummler F."/>
            <person name="Tillich M."/>
            <person name="Villarreal Aguilar J.C."/>
            <person name="Widiez T."/>
            <person name="Wong G.K."/>
            <person name="Wymore A."/>
            <person name="Zhang Y."/>
            <person name="Zimmer A.D."/>
            <person name="Quatrano R.S."/>
            <person name="Mayer K.F.X."/>
            <person name="Goodstein D."/>
            <person name="Casacuberta J.M."/>
            <person name="Vandepoele K."/>
            <person name="Reski R."/>
            <person name="Cuming A.C."/>
            <person name="Tuskan G.A."/>
            <person name="Maumus F."/>
            <person name="Salse J."/>
            <person name="Schmutz J."/>
            <person name="Rensing S.A."/>
        </authorList>
    </citation>
    <scope>NUCLEOTIDE SEQUENCE [LARGE SCALE GENOMIC DNA]</scope>
    <source>
        <strain evidence="5 6">cv. Gransden 2004</strain>
    </source>
</reference>
<dbReference type="Proteomes" id="UP000006727">
    <property type="component" value="Chromosome 5"/>
</dbReference>
<dbReference type="PROSITE" id="PS50014">
    <property type="entry name" value="BROMODOMAIN_2"/>
    <property type="match status" value="1"/>
</dbReference>
<dbReference type="GeneID" id="112282582"/>
<feature type="compositionally biased region" description="Polar residues" evidence="3">
    <location>
        <begin position="681"/>
        <end position="699"/>
    </location>
</feature>
<reference evidence="5 6" key="1">
    <citation type="journal article" date="2008" name="Science">
        <title>The Physcomitrella genome reveals evolutionary insights into the conquest of land by plants.</title>
        <authorList>
            <person name="Rensing S."/>
            <person name="Lang D."/>
            <person name="Zimmer A."/>
            <person name="Terry A."/>
            <person name="Salamov A."/>
            <person name="Shapiro H."/>
            <person name="Nishiyama T."/>
            <person name="Perroud P.-F."/>
            <person name="Lindquist E."/>
            <person name="Kamisugi Y."/>
            <person name="Tanahashi T."/>
            <person name="Sakakibara K."/>
            <person name="Fujita T."/>
            <person name="Oishi K."/>
            <person name="Shin-I T."/>
            <person name="Kuroki Y."/>
            <person name="Toyoda A."/>
            <person name="Suzuki Y."/>
            <person name="Hashimoto A."/>
            <person name="Yamaguchi K."/>
            <person name="Sugano A."/>
            <person name="Kohara Y."/>
            <person name="Fujiyama A."/>
            <person name="Anterola A."/>
            <person name="Aoki S."/>
            <person name="Ashton N."/>
            <person name="Barbazuk W.B."/>
            <person name="Barker E."/>
            <person name="Bennetzen J."/>
            <person name="Bezanilla M."/>
            <person name="Blankenship R."/>
            <person name="Cho S.H."/>
            <person name="Dutcher S."/>
            <person name="Estelle M."/>
            <person name="Fawcett J.A."/>
            <person name="Gundlach H."/>
            <person name="Hanada K."/>
            <person name="Heyl A."/>
            <person name="Hicks K.A."/>
            <person name="Hugh J."/>
            <person name="Lohr M."/>
            <person name="Mayer K."/>
            <person name="Melkozernov A."/>
            <person name="Murata T."/>
            <person name="Nelson D."/>
            <person name="Pils B."/>
            <person name="Prigge M."/>
            <person name="Reiss B."/>
            <person name="Renner T."/>
            <person name="Rombauts S."/>
            <person name="Rushton P."/>
            <person name="Sanderfoot A."/>
            <person name="Schween G."/>
            <person name="Shiu S.-H."/>
            <person name="Stueber K."/>
            <person name="Theodoulou F.L."/>
            <person name="Tu H."/>
            <person name="Van de Peer Y."/>
            <person name="Verrier P.J."/>
            <person name="Waters E."/>
            <person name="Wood A."/>
            <person name="Yang L."/>
            <person name="Cove D."/>
            <person name="Cuming A."/>
            <person name="Hasebe M."/>
            <person name="Lucas S."/>
            <person name="Mishler D.B."/>
            <person name="Reski R."/>
            <person name="Grigoriev I."/>
            <person name="Quatrano R.S."/>
            <person name="Boore J.L."/>
        </authorList>
    </citation>
    <scope>NUCLEOTIDE SEQUENCE [LARGE SCALE GENOMIC DNA]</scope>
    <source>
        <strain evidence="5 6">cv. Gransden 2004</strain>
    </source>
</reference>
<reference evidence="5" key="3">
    <citation type="submission" date="2020-12" db="UniProtKB">
        <authorList>
            <consortium name="EnsemblPlants"/>
        </authorList>
    </citation>
    <scope>IDENTIFICATION</scope>
</reference>
<dbReference type="Pfam" id="PF00439">
    <property type="entry name" value="Bromodomain"/>
    <property type="match status" value="1"/>
</dbReference>
<feature type="compositionally biased region" description="Low complexity" evidence="3">
    <location>
        <begin position="24"/>
        <end position="37"/>
    </location>
</feature>
<feature type="compositionally biased region" description="Polar residues" evidence="3">
    <location>
        <begin position="45"/>
        <end position="64"/>
    </location>
</feature>
<dbReference type="EMBL" id="ABEU02000005">
    <property type="status" value="NOT_ANNOTATED_CDS"/>
    <property type="molecule type" value="Genomic_DNA"/>
</dbReference>
<feature type="compositionally biased region" description="Basic residues" evidence="3">
    <location>
        <begin position="260"/>
        <end position="273"/>
    </location>
</feature>
<evidence type="ECO:0000256" key="2">
    <source>
        <dbReference type="PROSITE-ProRule" id="PRU00035"/>
    </source>
</evidence>
<dbReference type="KEGG" id="ppp:112282582"/>
<dbReference type="PROSITE" id="PS00633">
    <property type="entry name" value="BROMODOMAIN_1"/>
    <property type="match status" value="1"/>
</dbReference>
<proteinExistence type="predicted"/>
<dbReference type="EnsemblPlants" id="Pp3c5_1040V3.2">
    <property type="protein sequence ID" value="Pp3c5_1040V3.2"/>
    <property type="gene ID" value="Pp3c5_1040"/>
</dbReference>
<feature type="region of interest" description="Disordered" evidence="3">
    <location>
        <begin position="298"/>
        <end position="388"/>
    </location>
</feature>
<dbReference type="eggNOG" id="KOG0955">
    <property type="taxonomic scope" value="Eukaryota"/>
</dbReference>
<evidence type="ECO:0000256" key="1">
    <source>
        <dbReference type="ARBA" id="ARBA00023117"/>
    </source>
</evidence>
<keyword evidence="6" id="KW-1185">Reference proteome</keyword>
<feature type="region of interest" description="Disordered" evidence="3">
    <location>
        <begin position="681"/>
        <end position="751"/>
    </location>
</feature>
<dbReference type="Gene3D" id="1.20.920.10">
    <property type="entry name" value="Bromodomain-like"/>
    <property type="match status" value="1"/>
</dbReference>
<dbReference type="SMART" id="SM00297">
    <property type="entry name" value="BROMO"/>
    <property type="match status" value="1"/>
</dbReference>
<dbReference type="InterPro" id="IPR001487">
    <property type="entry name" value="Bromodomain"/>
</dbReference>
<feature type="compositionally biased region" description="Polar residues" evidence="3">
    <location>
        <begin position="535"/>
        <end position="566"/>
    </location>
</feature>
<feature type="compositionally biased region" description="Polar residues" evidence="3">
    <location>
        <begin position="506"/>
        <end position="519"/>
    </location>
</feature>
<dbReference type="InterPro" id="IPR036427">
    <property type="entry name" value="Bromodomain-like_sf"/>
</dbReference>
<dbReference type="Gramene" id="Pp3c5_1040V3.2">
    <property type="protein sequence ID" value="Pp3c5_1040V3.2"/>
    <property type="gene ID" value="Pp3c5_1040"/>
</dbReference>
<dbReference type="FunCoup" id="A9TLM7">
    <property type="interactions" value="1727"/>
</dbReference>
<feature type="compositionally biased region" description="Basic and acidic residues" evidence="3">
    <location>
        <begin position="361"/>
        <end position="376"/>
    </location>
</feature>
<organism evidence="5 6">
    <name type="scientific">Physcomitrium patens</name>
    <name type="common">Spreading-leaved earth moss</name>
    <name type="synonym">Physcomitrella patens</name>
    <dbReference type="NCBI Taxonomy" id="3218"/>
    <lineage>
        <taxon>Eukaryota</taxon>
        <taxon>Viridiplantae</taxon>
        <taxon>Streptophyta</taxon>
        <taxon>Embryophyta</taxon>
        <taxon>Bryophyta</taxon>
        <taxon>Bryophytina</taxon>
        <taxon>Bryopsida</taxon>
        <taxon>Funariidae</taxon>
        <taxon>Funariales</taxon>
        <taxon>Funariaceae</taxon>
        <taxon>Physcomitrium</taxon>
    </lineage>
</organism>
<dbReference type="Gramene" id="Pp3c5_1040V3.1">
    <property type="protein sequence ID" value="Pp3c5_1040V3.1"/>
    <property type="gene ID" value="Pp3c5_1040"/>
</dbReference>
<dbReference type="EnsemblPlants" id="Pp3c5_1040V3.1">
    <property type="protein sequence ID" value="Pp3c5_1040V3.1"/>
    <property type="gene ID" value="Pp3c5_1040"/>
</dbReference>
<dbReference type="PANTHER" id="PTHR22881">
    <property type="entry name" value="BROMODOMAIN CONTAINING PROTEIN"/>
    <property type="match status" value="1"/>
</dbReference>
<evidence type="ECO:0000256" key="3">
    <source>
        <dbReference type="SAM" id="MobiDB-lite"/>
    </source>
</evidence>
<evidence type="ECO:0000259" key="4">
    <source>
        <dbReference type="PROSITE" id="PS50014"/>
    </source>
</evidence>
<dbReference type="PANTHER" id="PTHR22881:SF27">
    <property type="entry name" value="BROMODOMAIN CONTAINING 7_9"/>
    <property type="match status" value="1"/>
</dbReference>
<dbReference type="InterPro" id="IPR051831">
    <property type="entry name" value="Bromodomain_contain_prot"/>
</dbReference>
<sequence>MADKDKKLKVILKLPNKSSSNTKGGVSDVSASSGGTSHKLRVSPVTETDTPLKSAGQVSASSANDRVGTPPKKRKFKTLVEGDAKDDHGGVYGSPITTVVGSPVFKAPLPPLAKKPSHKKKAKPVNGVAETLARPGQGQVATTAPVKKVLEGVLDKLKKKDTYGVFSEPVDAKLVPDYYDVIKEPMDFGTMYKKIAKGSYYTKSLFEKDIMLICNNAMRYNGPETIYYKQARSIQEAARKALDVLPSQSGAPEAGTAKPASHKKQPHPPKKGWKNTAAVKTLLQPANSDFASGASLAAEGDDLSQPKKSDTFGSKKGAPSDRSGSVAVDEPGWGVQSQASAGPEPDADVLDDQGIQLKPATLKDGRKPLSTDEYHRSTYKPRSLPAHGRGPPFAGVGGELHHLVPTGYQSEMAYAKSLSRFSAKLGPEGWKHAAQRLQRVLAPSVPFGLGWIGEHEAPPGTIFKRYSSGVNVANPTRIDQNIASTSLRRLPGVSSTSHPPVPTASFAPTPSTSRSLTESSNDKNSKPEYQVEYGRSQSMPVTSDGPSASTGWPTCSSQAPANQSGLPTSGMLMQTSSDSVNGSLSGWTGSTSQAAPTFVYSTAVRAVPTSVSMNIGQIEASKAQAHNLGLLQADAIARAKMQSNVHLTRAPRPTQYVQPPMYTSTPPYGLQSGSLVRAPYGTNQMLSSSQPLSTPTAPNQALKLASSQPSPPQVGAIVNYGLPHVRPVLNPNHSSRPPDLSTQSAEPHSTQISGQLNAMGAPQTSLPLHMG</sequence>
<evidence type="ECO:0000313" key="5">
    <source>
        <dbReference type="EnsemblPlants" id="Pp3c5_1040V3.1"/>
    </source>
</evidence>
<dbReference type="OrthoDB" id="21449at2759"/>
<gene>
    <name evidence="5" type="primary">LOC112282582</name>
</gene>
<dbReference type="RefSeq" id="XP_024376117.1">
    <property type="nucleotide sequence ID" value="XM_024520349.2"/>
</dbReference>
<feature type="compositionally biased region" description="Polar residues" evidence="3">
    <location>
        <begin position="731"/>
        <end position="751"/>
    </location>
</feature>
<feature type="domain" description="Bromo" evidence="4">
    <location>
        <begin position="158"/>
        <end position="228"/>
    </location>
</feature>
<dbReference type="CDD" id="cd04369">
    <property type="entry name" value="Bromodomain"/>
    <property type="match status" value="1"/>
</dbReference>
<feature type="region of interest" description="Disordered" evidence="3">
    <location>
        <begin position="1"/>
        <end position="72"/>
    </location>
</feature>
<accession>A9TLM7</accession>
<dbReference type="InterPro" id="IPR018359">
    <property type="entry name" value="Bromodomain_CS"/>
</dbReference>